<dbReference type="Gene3D" id="2.70.98.10">
    <property type="match status" value="1"/>
</dbReference>
<name>A0A9D1W392_9FIRM</name>
<protein>
    <submittedName>
        <fullName evidence="1">Aldose 1-epimerase family protein</fullName>
    </submittedName>
</protein>
<dbReference type="CDD" id="cd09024">
    <property type="entry name" value="Aldose_epim_lacX"/>
    <property type="match status" value="1"/>
</dbReference>
<dbReference type="GO" id="GO:0030246">
    <property type="term" value="F:carbohydrate binding"/>
    <property type="evidence" value="ECO:0007669"/>
    <property type="project" value="InterPro"/>
</dbReference>
<accession>A0A9D1W392</accession>
<dbReference type="PANTHER" id="PTHR11122:SF13">
    <property type="entry name" value="GLUCOSE-6-PHOSPHATE 1-EPIMERASE"/>
    <property type="match status" value="1"/>
</dbReference>
<reference evidence="1" key="1">
    <citation type="journal article" date="2021" name="PeerJ">
        <title>Extensive microbial diversity within the chicken gut microbiome revealed by metagenomics and culture.</title>
        <authorList>
            <person name="Gilroy R."/>
            <person name="Ravi A."/>
            <person name="Getino M."/>
            <person name="Pursley I."/>
            <person name="Horton D.L."/>
            <person name="Alikhan N.F."/>
            <person name="Baker D."/>
            <person name="Gharbi K."/>
            <person name="Hall N."/>
            <person name="Watson M."/>
            <person name="Adriaenssens E.M."/>
            <person name="Foster-Nyarko E."/>
            <person name="Jarju S."/>
            <person name="Secka A."/>
            <person name="Antonio M."/>
            <person name="Oren A."/>
            <person name="Chaudhuri R.R."/>
            <person name="La Ragione R."/>
            <person name="Hildebrand F."/>
            <person name="Pallen M.J."/>
        </authorList>
    </citation>
    <scope>NUCLEOTIDE SEQUENCE</scope>
    <source>
        <strain evidence="1">ChiGjej4B4-12881</strain>
    </source>
</reference>
<comment type="caution">
    <text evidence="1">The sequence shown here is derived from an EMBL/GenBank/DDBJ whole genome shotgun (WGS) entry which is preliminary data.</text>
</comment>
<dbReference type="Pfam" id="PF01263">
    <property type="entry name" value="Aldose_epim"/>
    <property type="match status" value="1"/>
</dbReference>
<dbReference type="GO" id="GO:0016853">
    <property type="term" value="F:isomerase activity"/>
    <property type="evidence" value="ECO:0007669"/>
    <property type="project" value="InterPro"/>
</dbReference>
<dbReference type="EMBL" id="DXEU01000059">
    <property type="protein sequence ID" value="HIX51845.1"/>
    <property type="molecule type" value="Genomic_DNA"/>
</dbReference>
<dbReference type="InterPro" id="IPR011013">
    <property type="entry name" value="Gal_mutarotase_sf_dom"/>
</dbReference>
<gene>
    <name evidence="1" type="ORF">IAA28_03435</name>
</gene>
<dbReference type="AlphaFoldDB" id="A0A9D1W392"/>
<dbReference type="InterPro" id="IPR008183">
    <property type="entry name" value="Aldose_1/G6P_1-epimerase"/>
</dbReference>
<dbReference type="GO" id="GO:0005975">
    <property type="term" value="P:carbohydrate metabolic process"/>
    <property type="evidence" value="ECO:0007669"/>
    <property type="project" value="InterPro"/>
</dbReference>
<dbReference type="PANTHER" id="PTHR11122">
    <property type="entry name" value="APOSPORY-ASSOCIATED PROTEIN C-RELATED"/>
    <property type="match status" value="1"/>
</dbReference>
<evidence type="ECO:0000313" key="2">
    <source>
        <dbReference type="Proteomes" id="UP000886780"/>
    </source>
</evidence>
<dbReference type="InterPro" id="IPR014718">
    <property type="entry name" value="GH-type_carb-bd"/>
</dbReference>
<organism evidence="1 2">
    <name type="scientific">Candidatus Lachnoclostridium stercoripullorum</name>
    <dbReference type="NCBI Taxonomy" id="2838635"/>
    <lineage>
        <taxon>Bacteria</taxon>
        <taxon>Bacillati</taxon>
        <taxon>Bacillota</taxon>
        <taxon>Clostridia</taxon>
        <taxon>Lachnospirales</taxon>
        <taxon>Lachnospiraceae</taxon>
    </lineage>
</organism>
<sequence length="296" mass="33558">MSENRQVLENEKLLVEITPAGAELTRICDKKNGQEMLWEGDPAVWGRHSPILFPFVGKSYENQYHLDGAVYSIGQHGFARDMVFELVSETETEVWYGLSDTEETRKKYPYAFRLEVGYRLEDTAIHVMWRVKNPGAEQMYFMIGAHPAFRTPAGCTIYDYTFDFHRGGKLHFQSPDDDGYRDPSMDGELDAGEGQVPLVRGFFDHTPTYIFDGGQLEAVSLLAAGKPYVTVECKGFPYMAVWTVEKTHPFVCLEPWYGRCAEKGFEGDLKEREGVQALPAGEEFSAEYVIRVDAAL</sequence>
<dbReference type="InterPro" id="IPR037481">
    <property type="entry name" value="LacX"/>
</dbReference>
<proteinExistence type="predicted"/>
<reference evidence="1" key="2">
    <citation type="submission" date="2021-04" db="EMBL/GenBank/DDBJ databases">
        <authorList>
            <person name="Gilroy R."/>
        </authorList>
    </citation>
    <scope>NUCLEOTIDE SEQUENCE</scope>
    <source>
        <strain evidence="1">ChiGjej4B4-12881</strain>
    </source>
</reference>
<evidence type="ECO:0000313" key="1">
    <source>
        <dbReference type="EMBL" id="HIX51845.1"/>
    </source>
</evidence>
<dbReference type="SUPFAM" id="SSF74650">
    <property type="entry name" value="Galactose mutarotase-like"/>
    <property type="match status" value="1"/>
</dbReference>
<dbReference type="Proteomes" id="UP000886780">
    <property type="component" value="Unassembled WGS sequence"/>
</dbReference>